<gene>
    <name evidence="13" type="ORF">EUU22_24205</name>
</gene>
<dbReference type="EMBL" id="SDVB01000391">
    <property type="protein sequence ID" value="RYB97101.1"/>
    <property type="molecule type" value="Genomic_DNA"/>
</dbReference>
<dbReference type="GO" id="GO:0046872">
    <property type="term" value="F:metal ion binding"/>
    <property type="evidence" value="ECO:0007669"/>
    <property type="project" value="UniProtKB-KW"/>
</dbReference>
<evidence type="ECO:0000256" key="4">
    <source>
        <dbReference type="ARBA" id="ARBA00022723"/>
    </source>
</evidence>
<keyword evidence="7" id="KW-0408">Iron</keyword>
<dbReference type="InterPro" id="IPR036010">
    <property type="entry name" value="2Fe-2S_ferredoxin-like_sf"/>
</dbReference>
<dbReference type="InterPro" id="IPR039261">
    <property type="entry name" value="FNR_nucleotide-bd"/>
</dbReference>
<evidence type="ECO:0000256" key="3">
    <source>
        <dbReference type="ARBA" id="ARBA00022714"/>
    </source>
</evidence>
<evidence type="ECO:0000313" key="13">
    <source>
        <dbReference type="EMBL" id="RYB97101.1"/>
    </source>
</evidence>
<comment type="cofactor">
    <cofactor evidence="1">
        <name>FAD</name>
        <dbReference type="ChEBI" id="CHEBI:57692"/>
    </cofactor>
</comment>
<keyword evidence="14" id="KW-1185">Reference proteome</keyword>
<sequence length="361" mass="39343">MNIAIPNYRHVDEMRPWSDREHKLTCVAVTPESPDVMTFTFRPDRSGLWFRYHPGQFVTLELPVGPEPVLRTYTLSSSPSRPYTVAVTVKAQKGSVGTRWMLDHLKPGMVLKAIGPLGDFSYVRHPGRKYLFISAGSGITPMMSMTRDLGDRAPDSDIAFVHCARTPDDIIFRAELEAKAREMENLTLGFVVRQTARGQLWSGLKGRIDKAKIALLAPDFLDRTVFCCGPEPFMATVRDALSGAGFDMKNYHEEAFQPVKPAPPVVVAGPSGEVAPTKVTFAMSGKEGACEPGHTLLQAARAAGVRIGAACESGLCGTCKVMKLSGEVEMNHNGGILDDEIDEGYVLACCSRPKGDVEIEA</sequence>
<comment type="similarity">
    <text evidence="10">In the N-terminal section; belongs to the FAD-binding oxidoreductase type 6 family.</text>
</comment>
<evidence type="ECO:0000256" key="5">
    <source>
        <dbReference type="ARBA" id="ARBA00022827"/>
    </source>
</evidence>
<dbReference type="Gene3D" id="2.40.30.10">
    <property type="entry name" value="Translation factors"/>
    <property type="match status" value="1"/>
</dbReference>
<keyword evidence="4" id="KW-0479">Metal-binding</keyword>
<dbReference type="SUPFAM" id="SSF54292">
    <property type="entry name" value="2Fe-2S ferredoxin-like"/>
    <property type="match status" value="1"/>
</dbReference>
<dbReference type="InterPro" id="IPR001433">
    <property type="entry name" value="OxRdtase_FAD/NAD-bd"/>
</dbReference>
<dbReference type="Gene3D" id="3.10.20.30">
    <property type="match status" value="1"/>
</dbReference>
<name>A0A4Q2S9D4_9HYPH</name>
<dbReference type="InterPro" id="IPR017938">
    <property type="entry name" value="Riboflavin_synthase-like_b-brl"/>
</dbReference>
<evidence type="ECO:0000256" key="8">
    <source>
        <dbReference type="ARBA" id="ARBA00023014"/>
    </source>
</evidence>
<dbReference type="InterPro" id="IPR008333">
    <property type="entry name" value="Cbr1-like_FAD-bd_dom"/>
</dbReference>
<evidence type="ECO:0000256" key="2">
    <source>
        <dbReference type="ARBA" id="ARBA00022630"/>
    </source>
</evidence>
<dbReference type="PANTHER" id="PTHR47354:SF6">
    <property type="entry name" value="NADH OXIDOREDUCTASE HCR"/>
    <property type="match status" value="1"/>
</dbReference>
<reference evidence="13 14" key="1">
    <citation type="submission" date="2019-01" db="EMBL/GenBank/DDBJ databases">
        <authorList>
            <person name="Deng T."/>
        </authorList>
    </citation>
    <scope>NUCLEOTIDE SEQUENCE [LARGE SCALE GENOMIC DNA]</scope>
    <source>
        <strain evidence="13 14">F8825</strain>
    </source>
</reference>
<evidence type="ECO:0000313" key="14">
    <source>
        <dbReference type="Proteomes" id="UP000291088"/>
    </source>
</evidence>
<dbReference type="InterPro" id="IPR006058">
    <property type="entry name" value="2Fe2S_fd_BS"/>
</dbReference>
<dbReference type="CDD" id="cd00207">
    <property type="entry name" value="fer2"/>
    <property type="match status" value="1"/>
</dbReference>
<dbReference type="PROSITE" id="PS51384">
    <property type="entry name" value="FAD_FR"/>
    <property type="match status" value="1"/>
</dbReference>
<comment type="cofactor">
    <cofactor evidence="9">
        <name>[2Fe-2S] cluster</name>
        <dbReference type="ChEBI" id="CHEBI:190135"/>
    </cofactor>
</comment>
<evidence type="ECO:0000256" key="7">
    <source>
        <dbReference type="ARBA" id="ARBA00023004"/>
    </source>
</evidence>
<dbReference type="RefSeq" id="WP_129334532.1">
    <property type="nucleotide sequence ID" value="NZ_SDVB01000391.1"/>
</dbReference>
<evidence type="ECO:0000256" key="10">
    <source>
        <dbReference type="ARBA" id="ARBA00061434"/>
    </source>
</evidence>
<dbReference type="PRINTS" id="PR00371">
    <property type="entry name" value="FPNCR"/>
</dbReference>
<dbReference type="Pfam" id="PF00175">
    <property type="entry name" value="NAD_binding_1"/>
    <property type="match status" value="1"/>
</dbReference>
<feature type="domain" description="FAD-binding FR-type" evidence="12">
    <location>
        <begin position="19"/>
        <end position="123"/>
    </location>
</feature>
<dbReference type="PROSITE" id="PS00197">
    <property type="entry name" value="2FE2S_FER_1"/>
    <property type="match status" value="1"/>
</dbReference>
<dbReference type="OrthoDB" id="9796486at2"/>
<protein>
    <submittedName>
        <fullName evidence="13">Hybrid-cluster NAD(P)-dependent oxidoreductase</fullName>
    </submittedName>
</protein>
<dbReference type="AlphaFoldDB" id="A0A4Q2S9D4"/>
<dbReference type="GO" id="GO:0016491">
    <property type="term" value="F:oxidoreductase activity"/>
    <property type="evidence" value="ECO:0007669"/>
    <property type="project" value="UniProtKB-KW"/>
</dbReference>
<dbReference type="InterPro" id="IPR017927">
    <property type="entry name" value="FAD-bd_FR_type"/>
</dbReference>
<evidence type="ECO:0000259" key="11">
    <source>
        <dbReference type="PROSITE" id="PS51085"/>
    </source>
</evidence>
<comment type="caution">
    <text evidence="13">The sequence shown here is derived from an EMBL/GenBank/DDBJ whole genome shotgun (WGS) entry which is preliminary data.</text>
</comment>
<organism evidence="13 14">
    <name type="scientific">Ciceribacter ferrooxidans</name>
    <dbReference type="NCBI Taxonomy" id="2509717"/>
    <lineage>
        <taxon>Bacteria</taxon>
        <taxon>Pseudomonadati</taxon>
        <taxon>Pseudomonadota</taxon>
        <taxon>Alphaproteobacteria</taxon>
        <taxon>Hyphomicrobiales</taxon>
        <taxon>Rhizobiaceae</taxon>
        <taxon>Ciceribacter</taxon>
    </lineage>
</organism>
<dbReference type="SUPFAM" id="SSF52343">
    <property type="entry name" value="Ferredoxin reductase-like, C-terminal NADP-linked domain"/>
    <property type="match status" value="1"/>
</dbReference>
<dbReference type="GO" id="GO:0051537">
    <property type="term" value="F:2 iron, 2 sulfur cluster binding"/>
    <property type="evidence" value="ECO:0007669"/>
    <property type="project" value="UniProtKB-KW"/>
</dbReference>
<accession>A0A4Q2S9D4</accession>
<dbReference type="CDD" id="cd06215">
    <property type="entry name" value="FNR_iron_sulfur_binding_1"/>
    <property type="match status" value="1"/>
</dbReference>
<keyword evidence="6" id="KW-0560">Oxidoreductase</keyword>
<evidence type="ECO:0000256" key="6">
    <source>
        <dbReference type="ARBA" id="ARBA00023002"/>
    </source>
</evidence>
<dbReference type="InterPro" id="IPR001041">
    <property type="entry name" value="2Fe-2S_ferredoxin-type"/>
</dbReference>
<evidence type="ECO:0000259" key="12">
    <source>
        <dbReference type="PROSITE" id="PS51384"/>
    </source>
</evidence>
<dbReference type="Pfam" id="PF00970">
    <property type="entry name" value="FAD_binding_6"/>
    <property type="match status" value="1"/>
</dbReference>
<dbReference type="Pfam" id="PF00111">
    <property type="entry name" value="Fer2"/>
    <property type="match status" value="1"/>
</dbReference>
<feature type="domain" description="2Fe-2S ferredoxin-type" evidence="11">
    <location>
        <begin position="277"/>
        <end position="361"/>
    </location>
</feature>
<keyword evidence="8" id="KW-0411">Iron-sulfur</keyword>
<dbReference type="Proteomes" id="UP000291088">
    <property type="component" value="Unassembled WGS sequence"/>
</dbReference>
<proteinExistence type="inferred from homology"/>
<dbReference type="SUPFAM" id="SSF63380">
    <property type="entry name" value="Riboflavin synthase domain-like"/>
    <property type="match status" value="1"/>
</dbReference>
<dbReference type="PANTHER" id="PTHR47354">
    <property type="entry name" value="NADH OXIDOREDUCTASE HCR"/>
    <property type="match status" value="1"/>
</dbReference>
<dbReference type="Gene3D" id="3.40.50.80">
    <property type="entry name" value="Nucleotide-binding domain of ferredoxin-NADP reductase (FNR) module"/>
    <property type="match status" value="1"/>
</dbReference>
<evidence type="ECO:0000256" key="9">
    <source>
        <dbReference type="ARBA" id="ARBA00034078"/>
    </source>
</evidence>
<dbReference type="InterPro" id="IPR012675">
    <property type="entry name" value="Beta-grasp_dom_sf"/>
</dbReference>
<keyword evidence="3" id="KW-0001">2Fe-2S</keyword>
<dbReference type="PRINTS" id="PR00410">
    <property type="entry name" value="PHEHYDRXLASE"/>
</dbReference>
<dbReference type="InterPro" id="IPR001709">
    <property type="entry name" value="Flavoprot_Pyr_Nucl_cyt_Rdtase"/>
</dbReference>
<keyword evidence="5" id="KW-0274">FAD</keyword>
<evidence type="ECO:0000256" key="1">
    <source>
        <dbReference type="ARBA" id="ARBA00001974"/>
    </source>
</evidence>
<dbReference type="InterPro" id="IPR050415">
    <property type="entry name" value="MRET"/>
</dbReference>
<keyword evidence="2" id="KW-0285">Flavoprotein</keyword>
<dbReference type="PROSITE" id="PS51085">
    <property type="entry name" value="2FE2S_FER_2"/>
    <property type="match status" value="1"/>
</dbReference>